<reference evidence="1 2" key="1">
    <citation type="submission" date="2022-05" db="EMBL/GenBank/DDBJ databases">
        <authorList>
            <consortium name="Genoscope - CEA"/>
            <person name="William W."/>
        </authorList>
    </citation>
    <scope>NUCLEOTIDE SEQUENCE [LARGE SCALE GENOMIC DNA]</scope>
</reference>
<organism evidence="1 2">
    <name type="scientific">Porites lobata</name>
    <dbReference type="NCBI Taxonomy" id="104759"/>
    <lineage>
        <taxon>Eukaryota</taxon>
        <taxon>Metazoa</taxon>
        <taxon>Cnidaria</taxon>
        <taxon>Anthozoa</taxon>
        <taxon>Hexacorallia</taxon>
        <taxon>Scleractinia</taxon>
        <taxon>Fungiina</taxon>
        <taxon>Poritidae</taxon>
        <taxon>Porites</taxon>
    </lineage>
</organism>
<dbReference type="Proteomes" id="UP001159405">
    <property type="component" value="Unassembled WGS sequence"/>
</dbReference>
<sequence>CWESYSSLLRSTLKLTSGSRTFGDSSVYFSGNHGKSDGALGTT</sequence>
<comment type="caution">
    <text evidence="1">The sequence shown here is derived from an EMBL/GenBank/DDBJ whole genome shotgun (WGS) entry which is preliminary data.</text>
</comment>
<evidence type="ECO:0000313" key="1">
    <source>
        <dbReference type="EMBL" id="CAH3177860.1"/>
    </source>
</evidence>
<protein>
    <submittedName>
        <fullName evidence="1">Uncharacterized protein</fullName>
    </submittedName>
</protein>
<evidence type="ECO:0000313" key="2">
    <source>
        <dbReference type="Proteomes" id="UP001159405"/>
    </source>
</evidence>
<dbReference type="EMBL" id="CALNXK010000231">
    <property type="protein sequence ID" value="CAH3177860.1"/>
    <property type="molecule type" value="Genomic_DNA"/>
</dbReference>
<gene>
    <name evidence="1" type="ORF">PLOB_00019899</name>
</gene>
<keyword evidence="2" id="KW-1185">Reference proteome</keyword>
<proteinExistence type="predicted"/>
<accession>A0ABN8REN3</accession>
<feature type="non-terminal residue" evidence="1">
    <location>
        <position position="1"/>
    </location>
</feature>
<name>A0ABN8REN3_9CNID</name>